<accession>A0A9P6LAC6</accession>
<protein>
    <recommendedName>
        <fullName evidence="1">F-box domain-containing protein</fullName>
    </recommendedName>
</protein>
<proteinExistence type="predicted"/>
<feature type="domain" description="F-box" evidence="1">
    <location>
        <begin position="1"/>
        <end position="47"/>
    </location>
</feature>
<dbReference type="EMBL" id="WIUZ02000003">
    <property type="protein sequence ID" value="KAF9789196.1"/>
    <property type="molecule type" value="Genomic_DNA"/>
</dbReference>
<name>A0A9P6LAC6_9AGAM</name>
<dbReference type="Gene3D" id="1.20.1280.50">
    <property type="match status" value="1"/>
</dbReference>
<dbReference type="PROSITE" id="PS50181">
    <property type="entry name" value="FBOX"/>
    <property type="match status" value="1"/>
</dbReference>
<reference evidence="2" key="1">
    <citation type="journal article" date="2020" name="Nat. Commun.">
        <title>Large-scale genome sequencing of mycorrhizal fungi provides insights into the early evolution of symbiotic traits.</title>
        <authorList>
            <person name="Miyauchi S."/>
            <person name="Kiss E."/>
            <person name="Kuo A."/>
            <person name="Drula E."/>
            <person name="Kohler A."/>
            <person name="Sanchez-Garcia M."/>
            <person name="Morin E."/>
            <person name="Andreopoulos B."/>
            <person name="Barry K.W."/>
            <person name="Bonito G."/>
            <person name="Buee M."/>
            <person name="Carver A."/>
            <person name="Chen C."/>
            <person name="Cichocki N."/>
            <person name="Clum A."/>
            <person name="Culley D."/>
            <person name="Crous P.W."/>
            <person name="Fauchery L."/>
            <person name="Girlanda M."/>
            <person name="Hayes R.D."/>
            <person name="Keri Z."/>
            <person name="LaButti K."/>
            <person name="Lipzen A."/>
            <person name="Lombard V."/>
            <person name="Magnuson J."/>
            <person name="Maillard F."/>
            <person name="Murat C."/>
            <person name="Nolan M."/>
            <person name="Ohm R.A."/>
            <person name="Pangilinan J."/>
            <person name="Pereira M.F."/>
            <person name="Perotto S."/>
            <person name="Peter M."/>
            <person name="Pfister S."/>
            <person name="Riley R."/>
            <person name="Sitrit Y."/>
            <person name="Stielow J.B."/>
            <person name="Szollosi G."/>
            <person name="Zifcakova L."/>
            <person name="Stursova M."/>
            <person name="Spatafora J.W."/>
            <person name="Tedersoo L."/>
            <person name="Vaario L.M."/>
            <person name="Yamada A."/>
            <person name="Yan M."/>
            <person name="Wang P."/>
            <person name="Xu J."/>
            <person name="Bruns T."/>
            <person name="Baldrian P."/>
            <person name="Vilgalys R."/>
            <person name="Dunand C."/>
            <person name="Henrissat B."/>
            <person name="Grigoriev I.V."/>
            <person name="Hibbett D."/>
            <person name="Nagy L.G."/>
            <person name="Martin F.M."/>
        </authorList>
    </citation>
    <scope>NUCLEOTIDE SEQUENCE</scope>
    <source>
        <strain evidence="2">UH-Tt-Lm1</strain>
    </source>
</reference>
<dbReference type="InterPro" id="IPR001810">
    <property type="entry name" value="F-box_dom"/>
</dbReference>
<dbReference type="InterPro" id="IPR011047">
    <property type="entry name" value="Quinoprotein_ADH-like_sf"/>
</dbReference>
<dbReference type="InterPro" id="IPR036047">
    <property type="entry name" value="F-box-like_dom_sf"/>
</dbReference>
<dbReference type="SUPFAM" id="SSF50998">
    <property type="entry name" value="Quinoprotein alcohol dehydrogenase-like"/>
    <property type="match status" value="1"/>
</dbReference>
<dbReference type="Proteomes" id="UP000736335">
    <property type="component" value="Unassembled WGS sequence"/>
</dbReference>
<sequence length="506" mass="57689">MLSSLPVETLFEILQYLSLSTIASLSTLSKSWLAFMTTNESSIYRNISMRYGCTSGDGEDSAGPPGGWKAWTIRQFQTELRWVGKHPGNPYMVKLSKNMGNFYGIKVDEEAGYVINTFIDGGLVVSDIRDHRILWSLEKDFCHDCVQCEYDDGYLVFNRYDHYKVWRRRIDVLDIPDEARPSRSQNRPDDEMVKGNRIAEGRYLDTSRSRDPNHLRGQFAPWARLVLPDHSRMFRLARGTLLVSSGSTAFMYDIEKAELQQTIEVDATHVGQIRYVDFSDQHILIVRALQLNVYDRETGLPVSCKEAALGLHLAILTLSFRVILVQDFWRLLPVSPSFSPTSVPSTPLLKDISKQIDFYIEPPFAQRDGRLAYDRGRVAVASTYGIYVLTLDSVLDQFGEIALPPKDDSLEMPLDPAERDPSWPDLRVREVSFGNIFSTETVPSLQLTETRLYLSVFPKYFRDKRGENMWCYDFASPPSGSGIVRVVEMEITERVLTPVAHFGFPQ</sequence>
<organism evidence="2 3">
    <name type="scientific">Thelephora terrestris</name>
    <dbReference type="NCBI Taxonomy" id="56493"/>
    <lineage>
        <taxon>Eukaryota</taxon>
        <taxon>Fungi</taxon>
        <taxon>Dikarya</taxon>
        <taxon>Basidiomycota</taxon>
        <taxon>Agaricomycotina</taxon>
        <taxon>Agaricomycetes</taxon>
        <taxon>Thelephorales</taxon>
        <taxon>Thelephoraceae</taxon>
        <taxon>Thelephora</taxon>
    </lineage>
</organism>
<dbReference type="CDD" id="cd09917">
    <property type="entry name" value="F-box_SF"/>
    <property type="match status" value="1"/>
</dbReference>
<gene>
    <name evidence="2" type="ORF">BJ322DRAFT_1177087</name>
</gene>
<evidence type="ECO:0000313" key="3">
    <source>
        <dbReference type="Proteomes" id="UP000736335"/>
    </source>
</evidence>
<reference evidence="2" key="2">
    <citation type="submission" date="2020-11" db="EMBL/GenBank/DDBJ databases">
        <authorList>
            <consortium name="DOE Joint Genome Institute"/>
            <person name="Kuo A."/>
            <person name="Miyauchi S."/>
            <person name="Kiss E."/>
            <person name="Drula E."/>
            <person name="Kohler A."/>
            <person name="Sanchez-Garcia M."/>
            <person name="Andreopoulos B."/>
            <person name="Barry K.W."/>
            <person name="Bonito G."/>
            <person name="Buee M."/>
            <person name="Carver A."/>
            <person name="Chen C."/>
            <person name="Cichocki N."/>
            <person name="Clum A."/>
            <person name="Culley D."/>
            <person name="Crous P.W."/>
            <person name="Fauchery L."/>
            <person name="Girlanda M."/>
            <person name="Hayes R."/>
            <person name="Keri Z."/>
            <person name="Labutti K."/>
            <person name="Lipzen A."/>
            <person name="Lombard V."/>
            <person name="Magnuson J."/>
            <person name="Maillard F."/>
            <person name="Morin E."/>
            <person name="Murat C."/>
            <person name="Nolan M."/>
            <person name="Ohm R."/>
            <person name="Pangilinan J."/>
            <person name="Pereira M."/>
            <person name="Perotto S."/>
            <person name="Peter M."/>
            <person name="Riley R."/>
            <person name="Sitrit Y."/>
            <person name="Stielow B."/>
            <person name="Szollosi G."/>
            <person name="Zifcakova L."/>
            <person name="Stursova M."/>
            <person name="Spatafora J.W."/>
            <person name="Tedersoo L."/>
            <person name="Vaario L.-M."/>
            <person name="Yamada A."/>
            <person name="Yan M."/>
            <person name="Wang P."/>
            <person name="Xu J."/>
            <person name="Bruns T."/>
            <person name="Baldrian P."/>
            <person name="Vilgalys R."/>
            <person name="Henrissat B."/>
            <person name="Grigoriev I.V."/>
            <person name="Hibbett D."/>
            <person name="Nagy L.G."/>
            <person name="Martin F.M."/>
        </authorList>
    </citation>
    <scope>NUCLEOTIDE SEQUENCE</scope>
    <source>
        <strain evidence="2">UH-Tt-Lm1</strain>
    </source>
</reference>
<dbReference type="OrthoDB" id="550575at2759"/>
<dbReference type="SUPFAM" id="SSF81383">
    <property type="entry name" value="F-box domain"/>
    <property type="match status" value="1"/>
</dbReference>
<keyword evidence="3" id="KW-1185">Reference proteome</keyword>
<dbReference type="AlphaFoldDB" id="A0A9P6LAC6"/>
<comment type="caution">
    <text evidence="2">The sequence shown here is derived from an EMBL/GenBank/DDBJ whole genome shotgun (WGS) entry which is preliminary data.</text>
</comment>
<evidence type="ECO:0000313" key="2">
    <source>
        <dbReference type="EMBL" id="KAF9789196.1"/>
    </source>
</evidence>
<dbReference type="Pfam" id="PF12937">
    <property type="entry name" value="F-box-like"/>
    <property type="match status" value="1"/>
</dbReference>
<evidence type="ECO:0000259" key="1">
    <source>
        <dbReference type="PROSITE" id="PS50181"/>
    </source>
</evidence>